<dbReference type="AlphaFoldDB" id="A0A285K399"/>
<protein>
    <submittedName>
        <fullName evidence="4">WxL domain surface cell wall-binding</fullName>
    </submittedName>
</protein>
<dbReference type="InterPro" id="IPR007331">
    <property type="entry name" value="Htaa"/>
</dbReference>
<evidence type="ECO:0000313" key="5">
    <source>
        <dbReference type="Proteomes" id="UP000219612"/>
    </source>
</evidence>
<dbReference type="OrthoDB" id="4451361at2"/>
<organism evidence="4 5">
    <name type="scientific">Paractinoplanes atraurantiacus</name>
    <dbReference type="NCBI Taxonomy" id="1036182"/>
    <lineage>
        <taxon>Bacteria</taxon>
        <taxon>Bacillati</taxon>
        <taxon>Actinomycetota</taxon>
        <taxon>Actinomycetes</taxon>
        <taxon>Micromonosporales</taxon>
        <taxon>Micromonosporaceae</taxon>
        <taxon>Paractinoplanes</taxon>
    </lineage>
</organism>
<gene>
    <name evidence="4" type="ORF">SAMN05421748_13126</name>
</gene>
<name>A0A285K399_9ACTN</name>
<sequence>MGTTHGPKRVALWVGAITVGAAAALTATAPALAAPVSVGGGTLDWGFKASFRAYVSTGNGNPPIAVSNGAVRNADGTFAFAAKSGTYDAAAGTAEVKYGGTLVFSYPAHLFEITVSNPTVVVDGDGTGSLKADVDLEANNGTTDQHLVQAEVATLVTTAPSVEGGAVKFSNLGATLTAAGASAFAGFYTAGTALDPVTASASASATDPTDPTGPTDPGQGGNSASQTIKAAVTGGALTLTSSGAQVALSAATPGQSATGNLNAVTVSDLRGTNAGWDLVGQVTDFTSAAGGAIPANNLGWTPTAAVASSSLKAAAGVRNAVTPGSPAAPGSGLGTSHTLCKAATGSSLGSSTCGAALELGVPESSAAGEYSAVLTLTLA</sequence>
<evidence type="ECO:0000259" key="3">
    <source>
        <dbReference type="Pfam" id="PF04213"/>
    </source>
</evidence>
<feature type="chain" id="PRO_5012605845" evidence="2">
    <location>
        <begin position="34"/>
        <end position="379"/>
    </location>
</feature>
<keyword evidence="5" id="KW-1185">Reference proteome</keyword>
<evidence type="ECO:0000313" key="4">
    <source>
        <dbReference type="EMBL" id="SNY67069.1"/>
    </source>
</evidence>
<accession>A0A285K399</accession>
<feature type="domain" description="Htaa" evidence="3">
    <location>
        <begin position="40"/>
        <end position="199"/>
    </location>
</feature>
<dbReference type="Pfam" id="PF04213">
    <property type="entry name" value="HtaA"/>
    <property type="match status" value="1"/>
</dbReference>
<dbReference type="RefSeq" id="WP_097327673.1">
    <property type="nucleotide sequence ID" value="NZ_OBDY01000031.1"/>
</dbReference>
<evidence type="ECO:0000256" key="1">
    <source>
        <dbReference type="SAM" id="MobiDB-lite"/>
    </source>
</evidence>
<dbReference type="EMBL" id="OBDY01000031">
    <property type="protein sequence ID" value="SNY67069.1"/>
    <property type="molecule type" value="Genomic_DNA"/>
</dbReference>
<dbReference type="Proteomes" id="UP000219612">
    <property type="component" value="Unassembled WGS sequence"/>
</dbReference>
<feature type="compositionally biased region" description="Low complexity" evidence="1">
    <location>
        <begin position="201"/>
        <end position="217"/>
    </location>
</feature>
<reference evidence="4 5" key="1">
    <citation type="submission" date="2017-09" db="EMBL/GenBank/DDBJ databases">
        <authorList>
            <person name="Ehlers B."/>
            <person name="Leendertz F.H."/>
        </authorList>
    </citation>
    <scope>NUCLEOTIDE SEQUENCE [LARGE SCALE GENOMIC DNA]</scope>
    <source>
        <strain evidence="4 5">CGMCC 4.6857</strain>
    </source>
</reference>
<evidence type="ECO:0000256" key="2">
    <source>
        <dbReference type="SAM" id="SignalP"/>
    </source>
</evidence>
<keyword evidence="2" id="KW-0732">Signal</keyword>
<feature type="region of interest" description="Disordered" evidence="1">
    <location>
        <begin position="201"/>
        <end position="227"/>
    </location>
</feature>
<proteinExistence type="predicted"/>
<feature type="signal peptide" evidence="2">
    <location>
        <begin position="1"/>
        <end position="33"/>
    </location>
</feature>